<gene>
    <name evidence="1" type="ORF">KSP40_PGU021595</name>
</gene>
<sequence length="243" mass="26869">MARGLVELDWEELLPGGKEATTPVVEIVDTLSPRGFDVHQVVEPDLSCADGITRSSRNQVFAHMEGASAAEVEEVNRTAVGGVAPQVGVVDLSDVELKEYCNRGLMVANQEQNELRWNRVTSPKPFVQALSLIPRNPRLSSPLSWFVSPTFLSSLADVFLQPPNASFLPRSRKPDYSFLSSLEKFLASRSSKASPSLDTVAGVDNEAASRKLNDPIWRREMHALLSVLPDSWSELSIVRVYMY</sequence>
<name>A0ABR2M1W5_9ASPA</name>
<keyword evidence="2" id="KW-1185">Reference proteome</keyword>
<evidence type="ECO:0000313" key="2">
    <source>
        <dbReference type="Proteomes" id="UP001412067"/>
    </source>
</evidence>
<proteinExistence type="predicted"/>
<protein>
    <submittedName>
        <fullName evidence="1">Uncharacterized protein</fullName>
    </submittedName>
</protein>
<organism evidence="1 2">
    <name type="scientific">Platanthera guangdongensis</name>
    <dbReference type="NCBI Taxonomy" id="2320717"/>
    <lineage>
        <taxon>Eukaryota</taxon>
        <taxon>Viridiplantae</taxon>
        <taxon>Streptophyta</taxon>
        <taxon>Embryophyta</taxon>
        <taxon>Tracheophyta</taxon>
        <taxon>Spermatophyta</taxon>
        <taxon>Magnoliopsida</taxon>
        <taxon>Liliopsida</taxon>
        <taxon>Asparagales</taxon>
        <taxon>Orchidaceae</taxon>
        <taxon>Orchidoideae</taxon>
        <taxon>Orchideae</taxon>
        <taxon>Orchidinae</taxon>
        <taxon>Platanthera</taxon>
    </lineage>
</organism>
<comment type="caution">
    <text evidence="1">The sequence shown here is derived from an EMBL/GenBank/DDBJ whole genome shotgun (WGS) entry which is preliminary data.</text>
</comment>
<reference evidence="1 2" key="1">
    <citation type="journal article" date="2022" name="Nat. Plants">
        <title>Genomes of leafy and leafless Platanthera orchids illuminate the evolution of mycoheterotrophy.</title>
        <authorList>
            <person name="Li M.H."/>
            <person name="Liu K.W."/>
            <person name="Li Z."/>
            <person name="Lu H.C."/>
            <person name="Ye Q.L."/>
            <person name="Zhang D."/>
            <person name="Wang J.Y."/>
            <person name="Li Y.F."/>
            <person name="Zhong Z.M."/>
            <person name="Liu X."/>
            <person name="Yu X."/>
            <person name="Liu D.K."/>
            <person name="Tu X.D."/>
            <person name="Liu B."/>
            <person name="Hao Y."/>
            <person name="Liao X.Y."/>
            <person name="Jiang Y.T."/>
            <person name="Sun W.H."/>
            <person name="Chen J."/>
            <person name="Chen Y.Q."/>
            <person name="Ai Y."/>
            <person name="Zhai J.W."/>
            <person name="Wu S.S."/>
            <person name="Zhou Z."/>
            <person name="Hsiao Y.Y."/>
            <person name="Wu W.L."/>
            <person name="Chen Y.Y."/>
            <person name="Lin Y.F."/>
            <person name="Hsu J.L."/>
            <person name="Li C.Y."/>
            <person name="Wang Z.W."/>
            <person name="Zhao X."/>
            <person name="Zhong W.Y."/>
            <person name="Ma X.K."/>
            <person name="Ma L."/>
            <person name="Huang J."/>
            <person name="Chen G.Z."/>
            <person name="Huang M.Z."/>
            <person name="Huang L."/>
            <person name="Peng D.H."/>
            <person name="Luo Y.B."/>
            <person name="Zou S.Q."/>
            <person name="Chen S.P."/>
            <person name="Lan S."/>
            <person name="Tsai W.C."/>
            <person name="Van de Peer Y."/>
            <person name="Liu Z.J."/>
        </authorList>
    </citation>
    <scope>NUCLEOTIDE SEQUENCE [LARGE SCALE GENOMIC DNA]</scope>
    <source>
        <strain evidence="1">Lor288</strain>
    </source>
</reference>
<dbReference type="EMBL" id="JBBWWR010000012">
    <property type="protein sequence ID" value="KAK8958075.1"/>
    <property type="molecule type" value="Genomic_DNA"/>
</dbReference>
<evidence type="ECO:0000313" key="1">
    <source>
        <dbReference type="EMBL" id="KAK8958075.1"/>
    </source>
</evidence>
<accession>A0ABR2M1W5</accession>
<dbReference type="Proteomes" id="UP001412067">
    <property type="component" value="Unassembled WGS sequence"/>
</dbReference>